<feature type="compositionally biased region" description="Basic and acidic residues" evidence="2">
    <location>
        <begin position="42"/>
        <end position="51"/>
    </location>
</feature>
<feature type="region of interest" description="Disordered" evidence="2">
    <location>
        <begin position="153"/>
        <end position="179"/>
    </location>
</feature>
<dbReference type="Proteomes" id="UP000781932">
    <property type="component" value="Unassembled WGS sequence"/>
</dbReference>
<dbReference type="OrthoDB" id="4821430at2759"/>
<dbReference type="PROSITE" id="PS00028">
    <property type="entry name" value="ZINC_FINGER_C2H2_1"/>
    <property type="match status" value="1"/>
</dbReference>
<feature type="compositionally biased region" description="Low complexity" evidence="2">
    <location>
        <begin position="111"/>
        <end position="124"/>
    </location>
</feature>
<dbReference type="GeneID" id="62164953"/>
<accession>A0A9P6I3K4</accession>
<dbReference type="EMBL" id="JAATWM020000032">
    <property type="protein sequence ID" value="KAF9873351.1"/>
    <property type="molecule type" value="Genomic_DNA"/>
</dbReference>
<keyword evidence="1" id="KW-0863">Zinc-finger</keyword>
<evidence type="ECO:0000256" key="1">
    <source>
        <dbReference type="PROSITE-ProRule" id="PRU00042"/>
    </source>
</evidence>
<reference evidence="4" key="2">
    <citation type="submission" date="2020-11" db="EMBL/GenBank/DDBJ databases">
        <title>Whole genome sequencing of Colletotrichum sp.</title>
        <authorList>
            <person name="Li H."/>
        </authorList>
    </citation>
    <scope>NUCLEOTIDE SEQUENCE</scope>
    <source>
        <strain evidence="4">CkLH20</strain>
    </source>
</reference>
<feature type="region of interest" description="Disordered" evidence="2">
    <location>
        <begin position="40"/>
        <end position="129"/>
    </location>
</feature>
<gene>
    <name evidence="4" type="ORF">CkaCkLH20_09164</name>
</gene>
<keyword evidence="1" id="KW-0862">Zinc</keyword>
<protein>
    <recommendedName>
        <fullName evidence="3">C2H2-type domain-containing protein</fullName>
    </recommendedName>
</protein>
<evidence type="ECO:0000259" key="3">
    <source>
        <dbReference type="PROSITE" id="PS50157"/>
    </source>
</evidence>
<evidence type="ECO:0000256" key="2">
    <source>
        <dbReference type="SAM" id="MobiDB-lite"/>
    </source>
</evidence>
<dbReference type="AlphaFoldDB" id="A0A9P6I3K4"/>
<reference evidence="4" key="1">
    <citation type="submission" date="2020-03" db="EMBL/GenBank/DDBJ databases">
        <authorList>
            <person name="He L."/>
        </authorList>
    </citation>
    <scope>NUCLEOTIDE SEQUENCE</scope>
    <source>
        <strain evidence="4">CkLH20</strain>
    </source>
</reference>
<dbReference type="PROSITE" id="PS50157">
    <property type="entry name" value="ZINC_FINGER_C2H2_2"/>
    <property type="match status" value="1"/>
</dbReference>
<feature type="compositionally biased region" description="Polar residues" evidence="2">
    <location>
        <begin position="93"/>
        <end position="102"/>
    </location>
</feature>
<feature type="compositionally biased region" description="Acidic residues" evidence="2">
    <location>
        <begin position="66"/>
        <end position="76"/>
    </location>
</feature>
<dbReference type="GO" id="GO:0008270">
    <property type="term" value="F:zinc ion binding"/>
    <property type="evidence" value="ECO:0007669"/>
    <property type="project" value="UniProtKB-KW"/>
</dbReference>
<sequence length="179" mass="20039">MGSQLNKDIRDALLNIERANDLDWDNVDYVTRQVLADIGTQRAHEENRRVMSYEAEPQATQKAEEVEGEDDEDDEGGVALSQQGTPMKAPKNDNGNYFNATPTKRGAAVNTHTPTTRSTPTKRPALTPADKPYVCRYCGAPYAYARSRYRHHADFHPDLPPPSSSESLDNQYPEDEGEE</sequence>
<dbReference type="InterPro" id="IPR013087">
    <property type="entry name" value="Znf_C2H2_type"/>
</dbReference>
<comment type="caution">
    <text evidence="4">The sequence shown here is derived from an EMBL/GenBank/DDBJ whole genome shotgun (WGS) entry which is preliminary data.</text>
</comment>
<dbReference type="RefSeq" id="XP_038742812.1">
    <property type="nucleotide sequence ID" value="XM_038891879.1"/>
</dbReference>
<evidence type="ECO:0000313" key="4">
    <source>
        <dbReference type="EMBL" id="KAF9873351.1"/>
    </source>
</evidence>
<evidence type="ECO:0000313" key="5">
    <source>
        <dbReference type="Proteomes" id="UP000781932"/>
    </source>
</evidence>
<feature type="domain" description="C2H2-type" evidence="3">
    <location>
        <begin position="133"/>
        <end position="161"/>
    </location>
</feature>
<organism evidence="4 5">
    <name type="scientific">Colletotrichum karsti</name>
    <dbReference type="NCBI Taxonomy" id="1095194"/>
    <lineage>
        <taxon>Eukaryota</taxon>
        <taxon>Fungi</taxon>
        <taxon>Dikarya</taxon>
        <taxon>Ascomycota</taxon>
        <taxon>Pezizomycotina</taxon>
        <taxon>Sordariomycetes</taxon>
        <taxon>Hypocreomycetidae</taxon>
        <taxon>Glomerellales</taxon>
        <taxon>Glomerellaceae</taxon>
        <taxon>Colletotrichum</taxon>
        <taxon>Colletotrichum boninense species complex</taxon>
    </lineage>
</organism>
<proteinExistence type="predicted"/>
<keyword evidence="1" id="KW-0479">Metal-binding</keyword>
<keyword evidence="5" id="KW-1185">Reference proteome</keyword>
<name>A0A9P6I3K4_9PEZI</name>